<protein>
    <recommendedName>
        <fullName evidence="2">CusB-like beta-barrel domain-containing protein</fullName>
    </recommendedName>
</protein>
<evidence type="ECO:0000259" key="2">
    <source>
        <dbReference type="Pfam" id="PF25954"/>
    </source>
</evidence>
<dbReference type="Gene3D" id="2.40.30.170">
    <property type="match status" value="1"/>
</dbReference>
<dbReference type="EMBL" id="LAZR01000189">
    <property type="protein sequence ID" value="KKN83171.1"/>
    <property type="molecule type" value="Genomic_DNA"/>
</dbReference>
<comment type="caution">
    <text evidence="3">The sequence shown here is derived from an EMBL/GenBank/DDBJ whole genome shotgun (WGS) entry which is preliminary data.</text>
</comment>
<dbReference type="Gene3D" id="2.40.50.100">
    <property type="match status" value="1"/>
</dbReference>
<dbReference type="GO" id="GO:0015562">
    <property type="term" value="F:efflux transmembrane transporter activity"/>
    <property type="evidence" value="ECO:0007669"/>
    <property type="project" value="TreeGrafter"/>
</dbReference>
<dbReference type="PANTHER" id="PTHR30469">
    <property type="entry name" value="MULTIDRUG RESISTANCE PROTEIN MDTA"/>
    <property type="match status" value="1"/>
</dbReference>
<dbReference type="Pfam" id="PF25954">
    <property type="entry name" value="Beta-barrel_RND_2"/>
    <property type="match status" value="1"/>
</dbReference>
<dbReference type="NCBIfam" id="TIGR01730">
    <property type="entry name" value="RND_mfp"/>
    <property type="match status" value="1"/>
</dbReference>
<dbReference type="PANTHER" id="PTHR30469:SF29">
    <property type="entry name" value="BLR2860 PROTEIN"/>
    <property type="match status" value="1"/>
</dbReference>
<evidence type="ECO:0000256" key="1">
    <source>
        <dbReference type="SAM" id="Coils"/>
    </source>
</evidence>
<dbReference type="InterPro" id="IPR006143">
    <property type="entry name" value="RND_pump_MFP"/>
</dbReference>
<dbReference type="InterPro" id="IPR058792">
    <property type="entry name" value="Beta-barrel_RND_2"/>
</dbReference>
<evidence type="ECO:0000313" key="3">
    <source>
        <dbReference type="EMBL" id="KKN83171.1"/>
    </source>
</evidence>
<feature type="coiled-coil region" evidence="1">
    <location>
        <begin position="125"/>
        <end position="166"/>
    </location>
</feature>
<organism evidence="3">
    <name type="scientific">marine sediment metagenome</name>
    <dbReference type="NCBI Taxonomy" id="412755"/>
    <lineage>
        <taxon>unclassified sequences</taxon>
        <taxon>metagenomes</taxon>
        <taxon>ecological metagenomes</taxon>
    </lineage>
</organism>
<keyword evidence="1" id="KW-0175">Coiled coil</keyword>
<accession>A0A0F9WBK1</accession>
<sequence>MRIFPLLAALAVSALMYMAIFERDALLGLTQGTTQTPAAETGGPDPAGASDVADPDRVKVIVQRSAAAPLASAVIVRGQTTAARQVAVKAETSAVVISTPLRKGATVRAGDVLCELDPGPRGAQLKEAQARREEARSRVPEAQARVAEAQARLEETLIKLNAAQKLGQGGFSSQTTLATAEATAAAARASVSSAKAGLNAARAGIDAADAAVASTQAEIDRLTLTAPFEGLLESDTAELGSLLQTGSLCAQVIQLDPIKLVGFVPETEIDRVIFGAQAQARLAAGNQQIAGTVSFVSRASDPTTRTFQVEIDVPNPDLSIRDGQTAEIAIAAAGVEAHLLPQSALTLNDDGTLGMRMINAENIVEFAAVDLLRDTPQGIWVTGLPAQANVIVMGQEYVTAGVTVTPTFRGEAPQ</sequence>
<gene>
    <name evidence="3" type="ORF">LCGC14_0301690</name>
</gene>
<dbReference type="GO" id="GO:1990281">
    <property type="term" value="C:efflux pump complex"/>
    <property type="evidence" value="ECO:0007669"/>
    <property type="project" value="TreeGrafter"/>
</dbReference>
<dbReference type="Gene3D" id="1.10.287.470">
    <property type="entry name" value="Helix hairpin bin"/>
    <property type="match status" value="1"/>
</dbReference>
<reference evidence="3" key="1">
    <citation type="journal article" date="2015" name="Nature">
        <title>Complex archaea that bridge the gap between prokaryotes and eukaryotes.</title>
        <authorList>
            <person name="Spang A."/>
            <person name="Saw J.H."/>
            <person name="Jorgensen S.L."/>
            <person name="Zaremba-Niedzwiedzka K."/>
            <person name="Martijn J."/>
            <person name="Lind A.E."/>
            <person name="van Eijk R."/>
            <person name="Schleper C."/>
            <person name="Guy L."/>
            <person name="Ettema T.J."/>
        </authorList>
    </citation>
    <scope>NUCLEOTIDE SEQUENCE</scope>
</reference>
<dbReference type="Gene3D" id="2.40.420.20">
    <property type="match status" value="1"/>
</dbReference>
<name>A0A0F9WBK1_9ZZZZ</name>
<feature type="domain" description="CusB-like beta-barrel" evidence="2">
    <location>
        <begin position="264"/>
        <end position="333"/>
    </location>
</feature>
<proteinExistence type="predicted"/>
<dbReference type="SUPFAM" id="SSF111369">
    <property type="entry name" value="HlyD-like secretion proteins"/>
    <property type="match status" value="1"/>
</dbReference>
<dbReference type="AlphaFoldDB" id="A0A0F9WBK1"/>